<keyword evidence="2" id="KW-0472">Membrane</keyword>
<protein>
    <submittedName>
        <fullName evidence="3">Uncharacterized protein</fullName>
    </submittedName>
</protein>
<sequence>MNFRSDASRGLVLLFSGVAIGVIVITVIGVSISICKKKSKPSGPLGSTERSLIPSHSSGPNSAKLQPAPPSHQQRYVIHHPKSISGRTPLTDNENAFSYPSTVVHLTPQIQPGSEASILGQEKPIIIYKDSNMTGSVYLPSLQTDSSLPPPKYEYRQFDCT</sequence>
<keyword evidence="2" id="KW-0812">Transmembrane</keyword>
<comment type="caution">
    <text evidence="3">The sequence shown here is derived from an EMBL/GenBank/DDBJ whole genome shotgun (WGS) entry which is preliminary data.</text>
</comment>
<dbReference type="Proteomes" id="UP000326759">
    <property type="component" value="Unassembled WGS sequence"/>
</dbReference>
<gene>
    <name evidence="3" type="ORF">Anas_14617</name>
</gene>
<name>A0A5N5SUA4_9CRUS</name>
<feature type="compositionally biased region" description="Polar residues" evidence="1">
    <location>
        <begin position="48"/>
        <end position="64"/>
    </location>
</feature>
<dbReference type="EMBL" id="SEYY01020106">
    <property type="protein sequence ID" value="KAB7497587.1"/>
    <property type="molecule type" value="Genomic_DNA"/>
</dbReference>
<keyword evidence="2" id="KW-1133">Transmembrane helix</keyword>
<evidence type="ECO:0000256" key="1">
    <source>
        <dbReference type="SAM" id="MobiDB-lite"/>
    </source>
</evidence>
<evidence type="ECO:0000256" key="2">
    <source>
        <dbReference type="SAM" id="Phobius"/>
    </source>
</evidence>
<accession>A0A5N5SUA4</accession>
<reference evidence="3 4" key="1">
    <citation type="journal article" date="2019" name="PLoS Biol.">
        <title>Sex chromosomes control vertical transmission of feminizing Wolbachia symbionts in an isopod.</title>
        <authorList>
            <person name="Becking T."/>
            <person name="Chebbi M.A."/>
            <person name="Giraud I."/>
            <person name="Moumen B."/>
            <person name="Laverre T."/>
            <person name="Caubet Y."/>
            <person name="Peccoud J."/>
            <person name="Gilbert C."/>
            <person name="Cordaux R."/>
        </authorList>
    </citation>
    <scope>NUCLEOTIDE SEQUENCE [LARGE SCALE GENOMIC DNA]</scope>
    <source>
        <strain evidence="3">ANa2</strain>
        <tissue evidence="3">Whole body excluding digestive tract and cuticle</tissue>
    </source>
</reference>
<proteinExistence type="predicted"/>
<feature type="transmembrane region" description="Helical" evidence="2">
    <location>
        <begin position="12"/>
        <end position="35"/>
    </location>
</feature>
<evidence type="ECO:0000313" key="3">
    <source>
        <dbReference type="EMBL" id="KAB7497587.1"/>
    </source>
</evidence>
<dbReference type="AlphaFoldDB" id="A0A5N5SUA4"/>
<evidence type="ECO:0000313" key="4">
    <source>
        <dbReference type="Proteomes" id="UP000326759"/>
    </source>
</evidence>
<keyword evidence="4" id="KW-1185">Reference proteome</keyword>
<organism evidence="3 4">
    <name type="scientific">Armadillidium nasatum</name>
    <dbReference type="NCBI Taxonomy" id="96803"/>
    <lineage>
        <taxon>Eukaryota</taxon>
        <taxon>Metazoa</taxon>
        <taxon>Ecdysozoa</taxon>
        <taxon>Arthropoda</taxon>
        <taxon>Crustacea</taxon>
        <taxon>Multicrustacea</taxon>
        <taxon>Malacostraca</taxon>
        <taxon>Eumalacostraca</taxon>
        <taxon>Peracarida</taxon>
        <taxon>Isopoda</taxon>
        <taxon>Oniscidea</taxon>
        <taxon>Crinocheta</taxon>
        <taxon>Armadillidiidae</taxon>
        <taxon>Armadillidium</taxon>
    </lineage>
</organism>
<feature type="region of interest" description="Disordered" evidence="1">
    <location>
        <begin position="36"/>
        <end position="73"/>
    </location>
</feature>